<feature type="region of interest" description="Disordered" evidence="1">
    <location>
        <begin position="1"/>
        <end position="52"/>
    </location>
</feature>
<name>K2NSP3_9HYPH</name>
<dbReference type="PATRIC" id="fig|1231190.3.peg.2071"/>
<comment type="caution">
    <text evidence="2">The sequence shown here is derived from an EMBL/GenBank/DDBJ whole genome shotgun (WGS) entry which is preliminary data.</text>
</comment>
<reference evidence="2 3" key="1">
    <citation type="journal article" date="2012" name="J. Bacteriol.">
        <title>Genome Sequence of Nitratireductor indicus Type Strain C115.</title>
        <authorList>
            <person name="Lai Q."/>
            <person name="Li G."/>
            <person name="Yu Z."/>
            <person name="Shao Z."/>
        </authorList>
    </citation>
    <scope>NUCLEOTIDE SEQUENCE [LARGE SCALE GENOMIC DNA]</scope>
    <source>
        <strain evidence="2 3">C115</strain>
    </source>
</reference>
<dbReference type="Proteomes" id="UP000007374">
    <property type="component" value="Unassembled WGS sequence"/>
</dbReference>
<evidence type="ECO:0000256" key="1">
    <source>
        <dbReference type="SAM" id="MobiDB-lite"/>
    </source>
</evidence>
<evidence type="ECO:0000313" key="2">
    <source>
        <dbReference type="EMBL" id="EKF42365.1"/>
    </source>
</evidence>
<dbReference type="STRING" id="721133.SAMN05216176_10612"/>
<dbReference type="EMBL" id="AMSI01000006">
    <property type="protein sequence ID" value="EKF42365.1"/>
    <property type="molecule type" value="Genomic_DNA"/>
</dbReference>
<accession>K2NSP3</accession>
<evidence type="ECO:0000313" key="3">
    <source>
        <dbReference type="Proteomes" id="UP000007374"/>
    </source>
</evidence>
<proteinExistence type="predicted"/>
<organism evidence="2 3">
    <name type="scientific">Nitratireductor indicus C115</name>
    <dbReference type="NCBI Taxonomy" id="1231190"/>
    <lineage>
        <taxon>Bacteria</taxon>
        <taxon>Pseudomonadati</taxon>
        <taxon>Pseudomonadota</taxon>
        <taxon>Alphaproteobacteria</taxon>
        <taxon>Hyphomicrobiales</taxon>
        <taxon>Phyllobacteriaceae</taxon>
        <taxon>Nitratireductor</taxon>
    </lineage>
</organism>
<feature type="compositionally biased region" description="Basic and acidic residues" evidence="1">
    <location>
        <begin position="16"/>
        <end position="30"/>
    </location>
</feature>
<dbReference type="AlphaFoldDB" id="K2NSP3"/>
<keyword evidence="3" id="KW-1185">Reference proteome</keyword>
<sequence>MSLHGAASTAASLKLKSADESHSSAVDKGRGMHTSDPAGGEHRNQAVRGRASMRSRLAANTRFVCLSFGMGDPNRTAGNEGVPLQ</sequence>
<feature type="compositionally biased region" description="Low complexity" evidence="1">
    <location>
        <begin position="1"/>
        <end position="15"/>
    </location>
</feature>
<gene>
    <name evidence="2" type="ORF">NA8A_09898</name>
</gene>
<protein>
    <submittedName>
        <fullName evidence="2">Uncharacterized protein</fullName>
    </submittedName>
</protein>